<dbReference type="Pfam" id="PF13800">
    <property type="entry name" value="Sigma_reg_N"/>
    <property type="match status" value="1"/>
</dbReference>
<dbReference type="AlphaFoldDB" id="A0A942TJB6"/>
<keyword evidence="1" id="KW-0812">Transmembrane</keyword>
<keyword evidence="1" id="KW-1133">Transmembrane helix</keyword>
<evidence type="ECO:0000259" key="3">
    <source>
        <dbReference type="Pfam" id="PF13800"/>
    </source>
</evidence>
<dbReference type="RefSeq" id="WP_213109830.1">
    <property type="nucleotide sequence ID" value="NZ_JAGYPJ010000001.1"/>
</dbReference>
<evidence type="ECO:0000259" key="2">
    <source>
        <dbReference type="Pfam" id="PF13791"/>
    </source>
</evidence>
<sequence length="313" mass="36017">MNEFSDDVFDEKKIKKAINKGKRRTIITIVLVSIIVFVGLSIANFAVSVYFSQKAFKQWDAYVRLSTPNGYISKTIDSSGILGGMSHYKISKDMKIKSIVIEQKQYQFGLKPSVLISRGSGGSIGVTGEDWQFAYKENGWREMLFFHPNVAYKKYKNDEDLINRMQGNKIYEVALSFDKPYKQGELPFIELPEMTWFWVNTYSNSQMKTFQQEAKEYDWSATFIRESEALGFSTRNPFTSTSNLEYEYNDFLKLLQASAFREHKNAYNTMKNKKIDDVEILGIVIYGTKDEIAEIMKEPIIKASSLGGVIDNY</sequence>
<feature type="transmembrane region" description="Helical" evidence="1">
    <location>
        <begin position="25"/>
        <end position="51"/>
    </location>
</feature>
<comment type="caution">
    <text evidence="4">The sequence shown here is derived from an EMBL/GenBank/DDBJ whole genome shotgun (WGS) entry which is preliminary data.</text>
</comment>
<keyword evidence="5" id="KW-1185">Reference proteome</keyword>
<dbReference type="EMBL" id="JAGYPJ010000001">
    <property type="protein sequence ID" value="MBS4199125.1"/>
    <property type="molecule type" value="Genomic_DNA"/>
</dbReference>
<dbReference type="Pfam" id="PF13791">
    <property type="entry name" value="Sigma_reg_C"/>
    <property type="match status" value="1"/>
</dbReference>
<dbReference type="Proteomes" id="UP000682713">
    <property type="component" value="Unassembled WGS sequence"/>
</dbReference>
<gene>
    <name evidence="4" type="ORF">KHA93_05580</name>
</gene>
<dbReference type="InterPro" id="IPR025672">
    <property type="entry name" value="Sigma_reg_C_dom"/>
</dbReference>
<keyword evidence="1" id="KW-0472">Membrane</keyword>
<reference evidence="4 5" key="1">
    <citation type="submission" date="2021-05" db="EMBL/GenBank/DDBJ databases">
        <title>Novel Bacillus species.</title>
        <authorList>
            <person name="Liu G."/>
        </authorList>
    </citation>
    <scope>NUCLEOTIDE SEQUENCE [LARGE SCALE GENOMIC DNA]</scope>
    <source>
        <strain evidence="4 5">FJAT-49732</strain>
    </source>
</reference>
<accession>A0A942TJB6</accession>
<feature type="domain" description="Sigma factor regulator N-terminal" evidence="3">
    <location>
        <begin position="15"/>
        <end position="94"/>
    </location>
</feature>
<evidence type="ECO:0000313" key="4">
    <source>
        <dbReference type="EMBL" id="MBS4199125.1"/>
    </source>
</evidence>
<name>A0A942TJB6_9BACI</name>
<organism evidence="4 5">
    <name type="scientific">Lederbergia citrisecunda</name>
    <dbReference type="NCBI Taxonomy" id="2833583"/>
    <lineage>
        <taxon>Bacteria</taxon>
        <taxon>Bacillati</taxon>
        <taxon>Bacillota</taxon>
        <taxon>Bacilli</taxon>
        <taxon>Bacillales</taxon>
        <taxon>Bacillaceae</taxon>
        <taxon>Lederbergia</taxon>
    </lineage>
</organism>
<evidence type="ECO:0000313" key="5">
    <source>
        <dbReference type="Proteomes" id="UP000682713"/>
    </source>
</evidence>
<evidence type="ECO:0000256" key="1">
    <source>
        <dbReference type="SAM" id="Phobius"/>
    </source>
</evidence>
<protein>
    <submittedName>
        <fullName evidence="4">Anti sigma factor C-terminal domain-containing protein</fullName>
    </submittedName>
</protein>
<proteinExistence type="predicted"/>
<feature type="domain" description="Sigma factor regulator C-terminal" evidence="2">
    <location>
        <begin position="164"/>
        <end position="307"/>
    </location>
</feature>
<dbReference type="InterPro" id="IPR029101">
    <property type="entry name" value="Sigma_reg_N"/>
</dbReference>